<accession>A0A7X0MJ84</accession>
<evidence type="ECO:0000256" key="4">
    <source>
        <dbReference type="ARBA" id="ARBA00022576"/>
    </source>
</evidence>
<evidence type="ECO:0000256" key="7">
    <source>
        <dbReference type="ARBA" id="ARBA00022898"/>
    </source>
</evidence>
<dbReference type="EC" id="2.6.1.52" evidence="12"/>
<dbReference type="RefSeq" id="WP_184625810.1">
    <property type="nucleotide sequence ID" value="NZ_JACHCC010000007.1"/>
</dbReference>
<feature type="modified residue" description="N6-(pyridoxal phosphate)lysine" evidence="12">
    <location>
        <position position="195"/>
    </location>
</feature>
<dbReference type="Proteomes" id="UP000521017">
    <property type="component" value="Unassembled WGS sequence"/>
</dbReference>
<evidence type="ECO:0000256" key="1">
    <source>
        <dbReference type="ARBA" id="ARBA00004915"/>
    </source>
</evidence>
<evidence type="ECO:0000256" key="8">
    <source>
        <dbReference type="ARBA" id="ARBA00023096"/>
    </source>
</evidence>
<dbReference type="FunFam" id="3.90.1150.10:FF:000006">
    <property type="entry name" value="Phosphoserine aminotransferase"/>
    <property type="match status" value="1"/>
</dbReference>
<dbReference type="AlphaFoldDB" id="A0A7X0MJ84"/>
<dbReference type="UniPathway" id="UPA00135">
    <property type="reaction ID" value="UER00197"/>
</dbReference>
<proteinExistence type="inferred from homology"/>
<comment type="subunit">
    <text evidence="12">Homodimer.</text>
</comment>
<protein>
    <recommendedName>
        <fullName evidence="12">Phosphoserine aminotransferase</fullName>
        <ecNumber evidence="12">2.6.1.52</ecNumber>
    </recommendedName>
    <alternativeName>
        <fullName evidence="12">Phosphohydroxythreonine aminotransferase</fullName>
        <shortName evidence="12">PSAT</shortName>
    </alternativeName>
</protein>
<keyword evidence="7 12" id="KW-0663">Pyridoxal phosphate</keyword>
<feature type="binding site" evidence="12">
    <location>
        <begin position="236"/>
        <end position="237"/>
    </location>
    <ligand>
        <name>pyridoxal 5'-phosphate</name>
        <dbReference type="ChEBI" id="CHEBI:597326"/>
    </ligand>
</feature>
<name>A0A7X0MJ84_9SPHI</name>
<comment type="caution">
    <text evidence="12">Lacks conserved residue(s) required for the propagation of feature annotation.</text>
</comment>
<dbReference type="GO" id="GO:0005737">
    <property type="term" value="C:cytoplasm"/>
    <property type="evidence" value="ECO:0007669"/>
    <property type="project" value="UniProtKB-SubCell"/>
</dbReference>
<dbReference type="PANTHER" id="PTHR43247">
    <property type="entry name" value="PHOSPHOSERINE AMINOTRANSFERASE"/>
    <property type="match status" value="1"/>
</dbReference>
<dbReference type="PIRSF" id="PIRSF000525">
    <property type="entry name" value="SerC"/>
    <property type="match status" value="1"/>
</dbReference>
<reference evidence="14 15" key="1">
    <citation type="submission" date="2020-08" db="EMBL/GenBank/DDBJ databases">
        <title>Genomic Encyclopedia of Type Strains, Phase IV (KMG-V): Genome sequencing to study the core and pangenomes of soil and plant-associated prokaryotes.</title>
        <authorList>
            <person name="Whitman W."/>
        </authorList>
    </citation>
    <scope>NUCLEOTIDE SEQUENCE [LARGE SCALE GENOMIC DNA]</scope>
    <source>
        <strain evidence="14 15">M2T3</strain>
    </source>
</reference>
<dbReference type="GO" id="GO:0008615">
    <property type="term" value="P:pyridoxine biosynthetic process"/>
    <property type="evidence" value="ECO:0007669"/>
    <property type="project" value="UniProtKB-UniRule"/>
</dbReference>
<evidence type="ECO:0000256" key="12">
    <source>
        <dbReference type="HAMAP-Rule" id="MF_00160"/>
    </source>
</evidence>
<dbReference type="EMBL" id="JACHCC010000007">
    <property type="protein sequence ID" value="MBB6500731.1"/>
    <property type="molecule type" value="Genomic_DNA"/>
</dbReference>
<feature type="binding site" evidence="12">
    <location>
        <begin position="78"/>
        <end position="79"/>
    </location>
    <ligand>
        <name>pyridoxal 5'-phosphate</name>
        <dbReference type="ChEBI" id="CHEBI:597326"/>
    </ligand>
</feature>
<comment type="catalytic activity">
    <reaction evidence="10 12">
        <text>4-(phosphooxy)-L-threonine + 2-oxoglutarate = (R)-3-hydroxy-2-oxo-4-phosphooxybutanoate + L-glutamate</text>
        <dbReference type="Rhea" id="RHEA:16573"/>
        <dbReference type="ChEBI" id="CHEBI:16810"/>
        <dbReference type="ChEBI" id="CHEBI:29985"/>
        <dbReference type="ChEBI" id="CHEBI:58452"/>
        <dbReference type="ChEBI" id="CHEBI:58538"/>
        <dbReference type="EC" id="2.6.1.52"/>
    </reaction>
</comment>
<dbReference type="Gene3D" id="3.40.640.10">
    <property type="entry name" value="Type I PLP-dependent aspartate aminotransferase-like (Major domain)"/>
    <property type="match status" value="1"/>
</dbReference>
<comment type="subcellular location">
    <subcellularLocation>
        <location evidence="12">Cytoplasm</location>
    </subcellularLocation>
</comment>
<keyword evidence="9 12" id="KW-0718">Serine biosynthesis</keyword>
<dbReference type="FunFam" id="3.40.640.10:FF:000010">
    <property type="entry name" value="Phosphoserine aminotransferase"/>
    <property type="match status" value="1"/>
</dbReference>
<keyword evidence="12" id="KW-0963">Cytoplasm</keyword>
<dbReference type="InterPro" id="IPR015422">
    <property type="entry name" value="PyrdxlP-dep_Trfase_small"/>
</dbReference>
<comment type="pathway">
    <text evidence="1 12">Cofactor biosynthesis; pyridoxine 5'-phosphate biosynthesis; pyridoxine 5'-phosphate from D-erythrose 4-phosphate: step 3/5.</text>
</comment>
<comment type="catalytic activity">
    <reaction evidence="11 12">
        <text>O-phospho-L-serine + 2-oxoglutarate = 3-phosphooxypyruvate + L-glutamate</text>
        <dbReference type="Rhea" id="RHEA:14329"/>
        <dbReference type="ChEBI" id="CHEBI:16810"/>
        <dbReference type="ChEBI" id="CHEBI:18110"/>
        <dbReference type="ChEBI" id="CHEBI:29985"/>
        <dbReference type="ChEBI" id="CHEBI:57524"/>
        <dbReference type="EC" id="2.6.1.52"/>
    </reaction>
</comment>
<feature type="domain" description="Aminotransferase class V" evidence="13">
    <location>
        <begin position="8"/>
        <end position="347"/>
    </location>
</feature>
<feature type="binding site" evidence="12">
    <location>
        <position position="152"/>
    </location>
    <ligand>
        <name>pyridoxal 5'-phosphate</name>
        <dbReference type="ChEBI" id="CHEBI:597326"/>
    </ligand>
</feature>
<evidence type="ECO:0000256" key="5">
    <source>
        <dbReference type="ARBA" id="ARBA00022605"/>
    </source>
</evidence>
<dbReference type="Pfam" id="PF00266">
    <property type="entry name" value="Aminotran_5"/>
    <property type="match status" value="1"/>
</dbReference>
<feature type="binding site" evidence="12">
    <location>
        <position position="171"/>
    </location>
    <ligand>
        <name>pyridoxal 5'-phosphate</name>
        <dbReference type="ChEBI" id="CHEBI:597326"/>
    </ligand>
</feature>
<dbReference type="PANTHER" id="PTHR43247:SF1">
    <property type="entry name" value="PHOSPHOSERINE AMINOTRANSFERASE"/>
    <property type="match status" value="1"/>
</dbReference>
<keyword evidence="6 12" id="KW-0808">Transferase</keyword>
<evidence type="ECO:0000256" key="2">
    <source>
        <dbReference type="ARBA" id="ARBA00005099"/>
    </source>
</evidence>
<sequence>MTIQTKHNFGAGPCILPASVLEQAAEAVKNWDNSGLSILEVSHRSPKFEEVVVKTEALVRELLEVPEDYAVLFLQGGASTQFSMIPQNFLQKHQKAAYTDAGLFGEKSIKEAKYFGEVEVVGSSAGEGYAMIPEIGSVTKDMAYFHCTSNNTIEGTEMFSFPELGIPLICDMSSDIFSRVMPIGQFDLVYAGAQKNMGPAGMTLVLVKNELLDTVKHPVPSMSDYRIYRDNQSMFNTPPVYSIFVAMLNMQWLKARGGVAQIEKENIAKAALLYAEIDRNPLFYGMAVKEHRSRVNICFKMHDQTKEEDFLSFATDRGMVGIKGYRTVGGFRASLYNALQIDSVKALVACMQDYEKQHGNN</sequence>
<dbReference type="InterPro" id="IPR015424">
    <property type="entry name" value="PyrdxlP-dep_Trfase"/>
</dbReference>
<evidence type="ECO:0000256" key="10">
    <source>
        <dbReference type="ARBA" id="ARBA00047630"/>
    </source>
</evidence>
<dbReference type="GO" id="GO:0006564">
    <property type="term" value="P:L-serine biosynthetic process"/>
    <property type="evidence" value="ECO:0007669"/>
    <property type="project" value="UniProtKB-UniRule"/>
</dbReference>
<dbReference type="GO" id="GO:0030170">
    <property type="term" value="F:pyridoxal phosphate binding"/>
    <property type="evidence" value="ECO:0007669"/>
    <property type="project" value="UniProtKB-UniRule"/>
</dbReference>
<dbReference type="InterPro" id="IPR015421">
    <property type="entry name" value="PyrdxlP-dep_Trfase_major"/>
</dbReference>
<comment type="caution">
    <text evidence="14">The sequence shown here is derived from an EMBL/GenBank/DDBJ whole genome shotgun (WGS) entry which is preliminary data.</text>
</comment>
<dbReference type="InterPro" id="IPR022278">
    <property type="entry name" value="Pser_aminoTfrase"/>
</dbReference>
<comment type="similarity">
    <text evidence="3 12">Belongs to the class-V pyridoxal-phosphate-dependent aminotransferase family. SerC subfamily.</text>
</comment>
<evidence type="ECO:0000256" key="6">
    <source>
        <dbReference type="ARBA" id="ARBA00022679"/>
    </source>
</evidence>
<dbReference type="SUPFAM" id="SSF53383">
    <property type="entry name" value="PLP-dependent transferases"/>
    <property type="match status" value="1"/>
</dbReference>
<keyword evidence="8 12" id="KW-0664">Pyridoxine biosynthesis</keyword>
<organism evidence="14 15">
    <name type="scientific">Pedobacter cryoconitis</name>
    <dbReference type="NCBI Taxonomy" id="188932"/>
    <lineage>
        <taxon>Bacteria</taxon>
        <taxon>Pseudomonadati</taxon>
        <taxon>Bacteroidota</taxon>
        <taxon>Sphingobacteriia</taxon>
        <taxon>Sphingobacteriales</taxon>
        <taxon>Sphingobacteriaceae</taxon>
        <taxon>Pedobacter</taxon>
    </lineage>
</organism>
<dbReference type="NCBIfam" id="NF003764">
    <property type="entry name" value="PRK05355.1"/>
    <property type="match status" value="1"/>
</dbReference>
<comment type="pathway">
    <text evidence="2 12">Amino-acid biosynthesis; L-serine biosynthesis; L-serine from 3-phospho-D-glycerate: step 2/3.</text>
</comment>
<keyword evidence="5 12" id="KW-0028">Amino-acid biosynthesis</keyword>
<dbReference type="InterPro" id="IPR000192">
    <property type="entry name" value="Aminotrans_V_dom"/>
</dbReference>
<dbReference type="InterPro" id="IPR020578">
    <property type="entry name" value="Aminotrans_V_PyrdxlP_BS"/>
</dbReference>
<evidence type="ECO:0000313" key="15">
    <source>
        <dbReference type="Proteomes" id="UP000521017"/>
    </source>
</evidence>
<dbReference type="HAMAP" id="MF_00160">
    <property type="entry name" value="SerC_aminotrans_5"/>
    <property type="match status" value="1"/>
</dbReference>
<comment type="function">
    <text evidence="12">Catalyzes the reversible conversion of 3-phosphohydroxypyruvate to phosphoserine and of 3-hydroxy-2-oxo-4-phosphonooxybutanoate to phosphohydroxythreonine.</text>
</comment>
<evidence type="ECO:0000256" key="11">
    <source>
        <dbReference type="ARBA" id="ARBA00049007"/>
    </source>
</evidence>
<evidence type="ECO:0000256" key="9">
    <source>
        <dbReference type="ARBA" id="ARBA00023299"/>
    </source>
</evidence>
<comment type="cofactor">
    <cofactor evidence="12">
        <name>pyridoxal 5'-phosphate</name>
        <dbReference type="ChEBI" id="CHEBI:597326"/>
    </cofactor>
    <text evidence="12">Binds 1 pyridoxal phosphate per subunit.</text>
</comment>
<gene>
    <name evidence="12" type="primary">serC</name>
    <name evidence="14" type="ORF">HDF25_002890</name>
</gene>
<keyword evidence="4 12" id="KW-0032">Aminotransferase</keyword>
<feature type="binding site" evidence="12">
    <location>
        <position position="104"/>
    </location>
    <ligand>
        <name>pyridoxal 5'-phosphate</name>
        <dbReference type="ChEBI" id="CHEBI:597326"/>
    </ligand>
</feature>
<evidence type="ECO:0000259" key="13">
    <source>
        <dbReference type="Pfam" id="PF00266"/>
    </source>
</evidence>
<feature type="binding site" evidence="12">
    <location>
        <position position="194"/>
    </location>
    <ligand>
        <name>pyridoxal 5'-phosphate</name>
        <dbReference type="ChEBI" id="CHEBI:597326"/>
    </ligand>
</feature>
<evidence type="ECO:0000313" key="14">
    <source>
        <dbReference type="EMBL" id="MBB6500731.1"/>
    </source>
</evidence>
<feature type="binding site" evidence="12">
    <location>
        <position position="44"/>
    </location>
    <ligand>
        <name>L-glutamate</name>
        <dbReference type="ChEBI" id="CHEBI:29985"/>
    </ligand>
</feature>
<evidence type="ECO:0000256" key="3">
    <source>
        <dbReference type="ARBA" id="ARBA00006904"/>
    </source>
</evidence>
<dbReference type="UniPathway" id="UPA00244">
    <property type="reaction ID" value="UER00311"/>
</dbReference>
<dbReference type="PROSITE" id="PS00595">
    <property type="entry name" value="AA_TRANSFER_CLASS_5"/>
    <property type="match status" value="1"/>
</dbReference>
<dbReference type="Gene3D" id="3.90.1150.10">
    <property type="entry name" value="Aspartate Aminotransferase, domain 1"/>
    <property type="match status" value="1"/>
</dbReference>
<dbReference type="GO" id="GO:0004648">
    <property type="term" value="F:O-phospho-L-serine:2-oxoglutarate aminotransferase activity"/>
    <property type="evidence" value="ECO:0007669"/>
    <property type="project" value="UniProtKB-UniRule"/>
</dbReference>